<protein>
    <recommendedName>
        <fullName evidence="6">TBP-associated factor 6</fullName>
    </recommendedName>
    <alternativeName>
        <fullName evidence="7">Transcription initiation factor TFIID subunit 6</fullName>
    </alternativeName>
</protein>
<comment type="caution">
    <text evidence="10">The sequence shown here is derived from an EMBL/GenBank/DDBJ whole genome shotgun (WGS) entry which is preliminary data.</text>
</comment>
<keyword evidence="11" id="KW-1185">Reference proteome</keyword>
<dbReference type="AlphaFoldDB" id="A0A8H3EKE7"/>
<evidence type="ECO:0000313" key="11">
    <source>
        <dbReference type="Proteomes" id="UP000664169"/>
    </source>
</evidence>
<evidence type="ECO:0000256" key="2">
    <source>
        <dbReference type="ARBA" id="ARBA00007688"/>
    </source>
</evidence>
<dbReference type="InterPro" id="IPR037796">
    <property type="entry name" value="TAF6"/>
</dbReference>
<evidence type="ECO:0000256" key="4">
    <source>
        <dbReference type="ARBA" id="ARBA00023163"/>
    </source>
</evidence>
<gene>
    <name evidence="10" type="ORF">GOMPHAMPRED_006088</name>
</gene>
<dbReference type="GO" id="GO:0046695">
    <property type="term" value="C:SLIK (SAGA-like) complex"/>
    <property type="evidence" value="ECO:0007669"/>
    <property type="project" value="InterPro"/>
</dbReference>
<dbReference type="Proteomes" id="UP000664169">
    <property type="component" value="Unassembled WGS sequence"/>
</dbReference>
<comment type="similarity">
    <text evidence="2">Belongs to the TAF6 family.</text>
</comment>
<dbReference type="PANTHER" id="PTHR10221:SF9">
    <property type="entry name" value="TRANSCRIPTION INITIATION FACTOR TFIID SUBUNIT 6"/>
    <property type="match status" value="1"/>
</dbReference>
<accession>A0A8H3EKE7</accession>
<dbReference type="CDD" id="cd08050">
    <property type="entry name" value="TAF6C"/>
    <property type="match status" value="1"/>
</dbReference>
<dbReference type="FunFam" id="1.10.20.10:FF:000033">
    <property type="entry name" value="Transcription initiation factor TFIID complex subunit"/>
    <property type="match status" value="1"/>
</dbReference>
<dbReference type="Pfam" id="PF02969">
    <property type="entry name" value="TAF"/>
    <property type="match status" value="1"/>
</dbReference>
<keyword evidence="3" id="KW-0805">Transcription regulation</keyword>
<dbReference type="GO" id="GO:0003713">
    <property type="term" value="F:transcription coactivator activity"/>
    <property type="evidence" value="ECO:0007669"/>
    <property type="project" value="TreeGrafter"/>
</dbReference>
<dbReference type="OrthoDB" id="361039at2759"/>
<evidence type="ECO:0000256" key="1">
    <source>
        <dbReference type="ARBA" id="ARBA00004123"/>
    </source>
</evidence>
<dbReference type="PANTHER" id="PTHR10221">
    <property type="entry name" value="TRANSCRIPTION INITIATION FACTOR TFIID SUBUNIT 6"/>
    <property type="match status" value="1"/>
</dbReference>
<comment type="subcellular location">
    <subcellularLocation>
        <location evidence="1">Nucleus</location>
    </subcellularLocation>
</comment>
<dbReference type="SUPFAM" id="SSF48371">
    <property type="entry name" value="ARM repeat"/>
    <property type="match status" value="1"/>
</dbReference>
<name>A0A8H3EKE7_9LECA</name>
<feature type="domain" description="TATA box binding protein associated factor (TAF) histone-like fold" evidence="9">
    <location>
        <begin position="6"/>
        <end position="69"/>
    </location>
</feature>
<dbReference type="EMBL" id="CAJPDQ010000004">
    <property type="protein sequence ID" value="CAF9908164.1"/>
    <property type="molecule type" value="Genomic_DNA"/>
</dbReference>
<dbReference type="InterPro" id="IPR009072">
    <property type="entry name" value="Histone-fold"/>
</dbReference>
<dbReference type="InterPro" id="IPR004823">
    <property type="entry name" value="TAF_TATA-bd_Histone-like_dom"/>
</dbReference>
<dbReference type="GO" id="GO:0005669">
    <property type="term" value="C:transcription factor TFIID complex"/>
    <property type="evidence" value="ECO:0007669"/>
    <property type="project" value="InterPro"/>
</dbReference>
<feature type="region of interest" description="Disordered" evidence="8">
    <location>
        <begin position="138"/>
        <end position="160"/>
    </location>
</feature>
<dbReference type="GO" id="GO:0000124">
    <property type="term" value="C:SAGA complex"/>
    <property type="evidence" value="ECO:0007669"/>
    <property type="project" value="InterPro"/>
</dbReference>
<evidence type="ECO:0000259" key="9">
    <source>
        <dbReference type="SMART" id="SM00803"/>
    </source>
</evidence>
<dbReference type="GO" id="GO:0046982">
    <property type="term" value="F:protein heterodimerization activity"/>
    <property type="evidence" value="ECO:0007669"/>
    <property type="project" value="InterPro"/>
</dbReference>
<dbReference type="SMART" id="SM00803">
    <property type="entry name" value="TAF"/>
    <property type="match status" value="1"/>
</dbReference>
<proteinExistence type="inferred from homology"/>
<organism evidence="10 11">
    <name type="scientific">Gomphillus americanus</name>
    <dbReference type="NCBI Taxonomy" id="1940652"/>
    <lineage>
        <taxon>Eukaryota</taxon>
        <taxon>Fungi</taxon>
        <taxon>Dikarya</taxon>
        <taxon>Ascomycota</taxon>
        <taxon>Pezizomycotina</taxon>
        <taxon>Lecanoromycetes</taxon>
        <taxon>OSLEUM clade</taxon>
        <taxon>Ostropomycetidae</taxon>
        <taxon>Ostropales</taxon>
        <taxon>Graphidaceae</taxon>
        <taxon>Gomphilloideae</taxon>
        <taxon>Gomphillus</taxon>
    </lineage>
</organism>
<keyword evidence="5" id="KW-0539">Nucleus</keyword>
<dbReference type="Gene3D" id="1.25.40.770">
    <property type="entry name" value="TAF6, C-terminal HEAT repeat domain"/>
    <property type="match status" value="1"/>
</dbReference>
<evidence type="ECO:0000256" key="6">
    <source>
        <dbReference type="ARBA" id="ARBA00076308"/>
    </source>
</evidence>
<dbReference type="Gene3D" id="1.10.20.10">
    <property type="entry name" value="Histone, subunit A"/>
    <property type="match status" value="1"/>
</dbReference>
<reference evidence="10" key="1">
    <citation type="submission" date="2021-03" db="EMBL/GenBank/DDBJ databases">
        <authorList>
            <person name="Tagirdzhanova G."/>
        </authorList>
    </citation>
    <scope>NUCLEOTIDE SEQUENCE</scope>
</reference>
<evidence type="ECO:0000256" key="5">
    <source>
        <dbReference type="ARBA" id="ARBA00023242"/>
    </source>
</evidence>
<evidence type="ECO:0000256" key="3">
    <source>
        <dbReference type="ARBA" id="ARBA00023015"/>
    </source>
</evidence>
<evidence type="ECO:0000256" key="7">
    <source>
        <dbReference type="ARBA" id="ARBA00093655"/>
    </source>
</evidence>
<dbReference type="InterPro" id="IPR016024">
    <property type="entry name" value="ARM-type_fold"/>
</dbReference>
<dbReference type="GO" id="GO:0006325">
    <property type="term" value="P:chromatin organization"/>
    <property type="evidence" value="ECO:0007669"/>
    <property type="project" value="UniProtKB-ARBA"/>
</dbReference>
<dbReference type="InterPro" id="IPR046344">
    <property type="entry name" value="TAF6_C_sf"/>
</dbReference>
<evidence type="ECO:0000313" key="10">
    <source>
        <dbReference type="EMBL" id="CAF9908164.1"/>
    </source>
</evidence>
<dbReference type="Pfam" id="PF07571">
    <property type="entry name" value="TAF6_C"/>
    <property type="match status" value="1"/>
</dbReference>
<dbReference type="CDD" id="cd22931">
    <property type="entry name" value="HFD_TAF6"/>
    <property type="match status" value="1"/>
</dbReference>
<dbReference type="InterPro" id="IPR011442">
    <property type="entry name" value="TAF6_C"/>
</dbReference>
<keyword evidence="4" id="KW-0804">Transcription</keyword>
<sequence length="445" mass="48741">MANISYWNPENIQDISESVGVTTLNDEVLHALTAEVQYRVAQVIEEAQRFMRHSKRTIMTTKDVALALRVLDVEPLYGYESTRPLRFGEAMFGQPLFYVEDEEVDFERLINAPLPKIPREIAYTAHWLSVEGIQPSIPQNPASSDARGQEGLQKNASANPNLATISGTDAAGSKSLIKHVLSKEAQLYFERICAAILDENDESQRLGALASIRGDPGVHQLVPYFVQYAAEKVTHNLKNLFILRQMLDLTLALMENDSLFIDPYINALVPVILTCLLSPHIGTPGSLQEEFPLRASAASILGKTAKKYAKSSQTLRARLARSCLKAFLDPKKPLETHYGAILGLEAVSGREGVRNLILPILKEYSSLIQEAQNAGSAGATSAEYIISAIIGVLQSLRDDTGPLVNGFASGDVNSQRPKLESKVGGLLAERIIRQGDPKLVQAILT</sequence>
<dbReference type="GO" id="GO:0016251">
    <property type="term" value="F:RNA polymerase II general transcription initiation factor activity"/>
    <property type="evidence" value="ECO:0007669"/>
    <property type="project" value="InterPro"/>
</dbReference>
<evidence type="ECO:0000256" key="8">
    <source>
        <dbReference type="SAM" id="MobiDB-lite"/>
    </source>
</evidence>
<dbReference type="GO" id="GO:0051123">
    <property type="term" value="P:RNA polymerase II preinitiation complex assembly"/>
    <property type="evidence" value="ECO:0007669"/>
    <property type="project" value="TreeGrafter"/>
</dbReference>
<dbReference type="SUPFAM" id="SSF47113">
    <property type="entry name" value="Histone-fold"/>
    <property type="match status" value="1"/>
</dbReference>